<name>A0ABV9DVD9_9ACTN</name>
<dbReference type="RefSeq" id="WP_378574437.1">
    <property type="nucleotide sequence ID" value="NZ_JBHSFQ010000011.1"/>
</dbReference>
<evidence type="ECO:0000313" key="3">
    <source>
        <dbReference type="Proteomes" id="UP001595923"/>
    </source>
</evidence>
<dbReference type="Pfam" id="PF03364">
    <property type="entry name" value="Polyketide_cyc"/>
    <property type="match status" value="1"/>
</dbReference>
<accession>A0ABV9DVD9</accession>
<dbReference type="InterPro" id="IPR023393">
    <property type="entry name" value="START-like_dom_sf"/>
</dbReference>
<sequence>MSDVMATIDVDVPVRTAYDQWTQFEEFPEYMGGVSEVVQRDDTHLSWLIDIAGQKRTFDAEITEQVPDERIAWRTTDGTTHAGVVTFHRTGPDTSRVTLQLTTVPEGAVEQLGDKLGLVQNRAKNDMRRFKDHIESRRMPSGAWRGEVPRSEP</sequence>
<dbReference type="PANTHER" id="PTHR33824:SF7">
    <property type="entry name" value="POLYKETIDE CYCLASE_DEHYDRASE AND LIPID TRANSPORT SUPERFAMILY PROTEIN"/>
    <property type="match status" value="1"/>
</dbReference>
<keyword evidence="3" id="KW-1185">Reference proteome</keyword>
<evidence type="ECO:0000259" key="1">
    <source>
        <dbReference type="Pfam" id="PF03364"/>
    </source>
</evidence>
<dbReference type="SUPFAM" id="SSF55961">
    <property type="entry name" value="Bet v1-like"/>
    <property type="match status" value="1"/>
</dbReference>
<dbReference type="Gene3D" id="3.30.530.20">
    <property type="match status" value="1"/>
</dbReference>
<dbReference type="EMBL" id="JBHSFQ010000011">
    <property type="protein sequence ID" value="MFC4562876.1"/>
    <property type="molecule type" value="Genomic_DNA"/>
</dbReference>
<dbReference type="Proteomes" id="UP001595923">
    <property type="component" value="Unassembled WGS sequence"/>
</dbReference>
<proteinExistence type="predicted"/>
<feature type="domain" description="Coenzyme Q-binding protein COQ10 START" evidence="1">
    <location>
        <begin position="10"/>
        <end position="130"/>
    </location>
</feature>
<reference evidence="3" key="1">
    <citation type="journal article" date="2019" name="Int. J. Syst. Evol. Microbiol.">
        <title>The Global Catalogue of Microorganisms (GCM) 10K type strain sequencing project: providing services to taxonomists for standard genome sequencing and annotation.</title>
        <authorList>
            <consortium name="The Broad Institute Genomics Platform"/>
            <consortium name="The Broad Institute Genome Sequencing Center for Infectious Disease"/>
            <person name="Wu L."/>
            <person name="Ma J."/>
        </authorList>
    </citation>
    <scope>NUCLEOTIDE SEQUENCE [LARGE SCALE GENOMIC DNA]</scope>
    <source>
        <strain evidence="3">XZYJ18</strain>
    </source>
</reference>
<dbReference type="PANTHER" id="PTHR33824">
    <property type="entry name" value="POLYKETIDE CYCLASE/DEHYDRASE AND LIPID TRANSPORT SUPERFAMILY PROTEIN"/>
    <property type="match status" value="1"/>
</dbReference>
<dbReference type="InterPro" id="IPR005031">
    <property type="entry name" value="COQ10_START"/>
</dbReference>
<dbReference type="InterPro" id="IPR047137">
    <property type="entry name" value="ORF3"/>
</dbReference>
<protein>
    <submittedName>
        <fullName evidence="2">SRPBCC family protein</fullName>
    </submittedName>
</protein>
<organism evidence="2 3">
    <name type="scientific">Nocardiopsis mangrovi</name>
    <dbReference type="NCBI Taxonomy" id="1179818"/>
    <lineage>
        <taxon>Bacteria</taxon>
        <taxon>Bacillati</taxon>
        <taxon>Actinomycetota</taxon>
        <taxon>Actinomycetes</taxon>
        <taxon>Streptosporangiales</taxon>
        <taxon>Nocardiopsidaceae</taxon>
        <taxon>Nocardiopsis</taxon>
    </lineage>
</organism>
<dbReference type="CDD" id="cd07817">
    <property type="entry name" value="SRPBCC_8"/>
    <property type="match status" value="1"/>
</dbReference>
<comment type="caution">
    <text evidence="2">The sequence shown here is derived from an EMBL/GenBank/DDBJ whole genome shotgun (WGS) entry which is preliminary data.</text>
</comment>
<evidence type="ECO:0000313" key="2">
    <source>
        <dbReference type="EMBL" id="MFC4562876.1"/>
    </source>
</evidence>
<gene>
    <name evidence="2" type="ORF">ACFO4E_13510</name>
</gene>